<dbReference type="CDD" id="cd01949">
    <property type="entry name" value="GGDEF"/>
    <property type="match status" value="1"/>
</dbReference>
<dbReference type="SMART" id="SM00267">
    <property type="entry name" value="GGDEF"/>
    <property type="match status" value="1"/>
</dbReference>
<evidence type="ECO:0000256" key="1">
    <source>
        <dbReference type="SAM" id="Phobius"/>
    </source>
</evidence>
<dbReference type="PANTHER" id="PTHR46663:SF4">
    <property type="entry name" value="DIGUANYLATE CYCLASE DGCT-RELATED"/>
    <property type="match status" value="1"/>
</dbReference>
<dbReference type="RefSeq" id="WP_092745563.1">
    <property type="nucleotide sequence ID" value="NZ_FMZC01000017.1"/>
</dbReference>
<sequence>MKKTLENASTRKLLMLLVPALIIVQVVAFVFLHFANRNIALESVDSALEGGAQTFLYTAATRKDNRQQTSLLVTKDYGLQHTISNGNRATIESALASQLARTGAELIVLTDLDHKIVARASATQLLNERDEDLDATLEALATEISETGRSVGPLAAGEHTPVLYNWVKSTISAPTPIMNIFLGYRINTTAVEQFTKMTQLKMAFLSQESEGDFVIHTSTLPGIVLNKSIQEQTNSSENFSAEGTDGAQYRAKVINLGGLRGSNVIAVVAKPFAPVFSPFLRLEGLFAASILFSSFISILAANHITNRVVIPLEDVAHRDALTHLANRRLFEINLQNAEQNQQVLNTGYAILLMDLDKFKAINDNYGHEAGDAVLKEVALRTRKHVRSSDTLARLGGDEFAILMRSQDLQRVQEAATAIVTDIRQPIQVRPDQWVSVGASIGIARSPENSTLSAQVLHCADLAMYAAKQQACGFQVYEDPPAA</sequence>
<dbReference type="AlphaFoldDB" id="A0A1G7CPS2"/>
<dbReference type="Gene3D" id="3.30.70.270">
    <property type="match status" value="1"/>
</dbReference>
<dbReference type="GO" id="GO:0003824">
    <property type="term" value="F:catalytic activity"/>
    <property type="evidence" value="ECO:0007669"/>
    <property type="project" value="UniProtKB-ARBA"/>
</dbReference>
<keyword evidence="1" id="KW-0812">Transmembrane</keyword>
<evidence type="ECO:0000313" key="3">
    <source>
        <dbReference type="EMBL" id="SDE41434.1"/>
    </source>
</evidence>
<name>A0A1G7CPS2_9BURK</name>
<evidence type="ECO:0000313" key="4">
    <source>
        <dbReference type="Proteomes" id="UP000198781"/>
    </source>
</evidence>
<keyword evidence="1" id="KW-1133">Transmembrane helix</keyword>
<dbReference type="PROSITE" id="PS50887">
    <property type="entry name" value="GGDEF"/>
    <property type="match status" value="1"/>
</dbReference>
<evidence type="ECO:0000259" key="2">
    <source>
        <dbReference type="PROSITE" id="PS50887"/>
    </source>
</evidence>
<dbReference type="NCBIfam" id="TIGR00254">
    <property type="entry name" value="GGDEF"/>
    <property type="match status" value="1"/>
</dbReference>
<keyword evidence="1" id="KW-0472">Membrane</keyword>
<dbReference type="STRING" id="187868.SAMN05192589_1175"/>
<dbReference type="FunFam" id="3.30.70.270:FF:000001">
    <property type="entry name" value="Diguanylate cyclase domain protein"/>
    <property type="match status" value="1"/>
</dbReference>
<feature type="transmembrane region" description="Helical" evidence="1">
    <location>
        <begin position="12"/>
        <end position="35"/>
    </location>
</feature>
<dbReference type="EMBL" id="FMZC01000017">
    <property type="protein sequence ID" value="SDE41434.1"/>
    <property type="molecule type" value="Genomic_DNA"/>
</dbReference>
<dbReference type="InterPro" id="IPR000160">
    <property type="entry name" value="GGDEF_dom"/>
</dbReference>
<feature type="domain" description="GGDEF" evidence="2">
    <location>
        <begin position="346"/>
        <end position="479"/>
    </location>
</feature>
<protein>
    <submittedName>
        <fullName evidence="3">Diguanylate cyclase (GGDEF) domain-containing protein</fullName>
    </submittedName>
</protein>
<dbReference type="Proteomes" id="UP000198781">
    <property type="component" value="Unassembled WGS sequence"/>
</dbReference>
<dbReference type="OrthoDB" id="9812260at2"/>
<keyword evidence="4" id="KW-1185">Reference proteome</keyword>
<gene>
    <name evidence="3" type="ORF">SAMN05192589_1175</name>
</gene>
<dbReference type="InterPro" id="IPR029787">
    <property type="entry name" value="Nucleotide_cyclase"/>
</dbReference>
<dbReference type="InterPro" id="IPR052163">
    <property type="entry name" value="DGC-Regulatory_Protein"/>
</dbReference>
<accession>A0A1G7CPS2</accession>
<dbReference type="SUPFAM" id="SSF55073">
    <property type="entry name" value="Nucleotide cyclase"/>
    <property type="match status" value="1"/>
</dbReference>
<dbReference type="InterPro" id="IPR043128">
    <property type="entry name" value="Rev_trsase/Diguanyl_cyclase"/>
</dbReference>
<reference evidence="3 4" key="1">
    <citation type="submission" date="2016-10" db="EMBL/GenBank/DDBJ databases">
        <authorList>
            <person name="de Groot N.N."/>
        </authorList>
    </citation>
    <scope>NUCLEOTIDE SEQUENCE [LARGE SCALE GENOMIC DNA]</scope>
    <source>
        <strain evidence="3 4">DSM 16619</strain>
    </source>
</reference>
<proteinExistence type="predicted"/>
<organism evidence="3 4">
    <name type="scientific">Paracidovorax valerianellae</name>
    <dbReference type="NCBI Taxonomy" id="187868"/>
    <lineage>
        <taxon>Bacteria</taxon>
        <taxon>Pseudomonadati</taxon>
        <taxon>Pseudomonadota</taxon>
        <taxon>Betaproteobacteria</taxon>
        <taxon>Burkholderiales</taxon>
        <taxon>Comamonadaceae</taxon>
        <taxon>Paracidovorax</taxon>
    </lineage>
</organism>
<dbReference type="PANTHER" id="PTHR46663">
    <property type="entry name" value="DIGUANYLATE CYCLASE DGCT-RELATED"/>
    <property type="match status" value="1"/>
</dbReference>
<dbReference type="Pfam" id="PF00990">
    <property type="entry name" value="GGDEF"/>
    <property type="match status" value="1"/>
</dbReference>